<accession>A0A6S6SVC0</accession>
<keyword evidence="2" id="KW-0812">Transmembrane</keyword>
<reference evidence="7" key="1">
    <citation type="submission" date="2020-01" db="EMBL/GenBank/DDBJ databases">
        <authorList>
            <person name="Meier V. D."/>
            <person name="Meier V D."/>
        </authorList>
    </citation>
    <scope>NUCLEOTIDE SEQUENCE</scope>
    <source>
        <strain evidence="7">HLG_WM_MAG_02</strain>
    </source>
</reference>
<feature type="domain" description="NarX-like N-terminal" evidence="6">
    <location>
        <begin position="36"/>
        <end position="135"/>
    </location>
</feature>
<evidence type="ECO:0000259" key="6">
    <source>
        <dbReference type="Pfam" id="PF13675"/>
    </source>
</evidence>
<dbReference type="AlphaFoldDB" id="A0A6S6SVC0"/>
<evidence type="ECO:0000256" key="5">
    <source>
        <dbReference type="SAM" id="SignalP"/>
    </source>
</evidence>
<evidence type="ECO:0000256" key="2">
    <source>
        <dbReference type="ARBA" id="ARBA00022692"/>
    </source>
</evidence>
<evidence type="ECO:0000256" key="1">
    <source>
        <dbReference type="ARBA" id="ARBA00004141"/>
    </source>
</evidence>
<comment type="subcellular location">
    <subcellularLocation>
        <location evidence="1">Membrane</location>
        <topology evidence="1">Multi-pass membrane protein</topology>
    </subcellularLocation>
</comment>
<dbReference type="GO" id="GO:0016020">
    <property type="term" value="C:membrane"/>
    <property type="evidence" value="ECO:0007669"/>
    <property type="project" value="UniProtKB-SubCell"/>
</dbReference>
<proteinExistence type="predicted"/>
<evidence type="ECO:0000313" key="7">
    <source>
        <dbReference type="EMBL" id="CAA6809902.1"/>
    </source>
</evidence>
<dbReference type="Pfam" id="PF13675">
    <property type="entry name" value="PilJ"/>
    <property type="match status" value="2"/>
</dbReference>
<dbReference type="InterPro" id="IPR029095">
    <property type="entry name" value="NarX-like_N"/>
</dbReference>
<sequence>MTKYFKTLLLLAFLPLTLLFANTQLDFSSLVDEFMDESNGLKKTINLSGKQRMLTQRMTKLVLQLDLNIQQEVTKVKLNESASLYDVTLKMFKEGDSDLGIKKPTNKAILEKINLVETEWAIFYKAIKSIEADKLDEKSLNYIIKNNEKLLKLSNDLVKAYEASNTSTNYLEKARLSVVNIAGRQRMLTQKMTKEKLLVLRGDKAYRGKLSQTIDLFDTTLAKLIKGDENQDMPKPSNEKIIKQLKSVLKLWSELKPLYLKEKNTDTEWASIIHQNPILLKKMNTMVLLAEKELEY</sequence>
<feature type="domain" description="NarX-like N-terminal" evidence="6">
    <location>
        <begin position="177"/>
        <end position="265"/>
    </location>
</feature>
<keyword evidence="3" id="KW-1133">Transmembrane helix</keyword>
<gene>
    <name evidence="7" type="ORF">HELGO_WM14648</name>
</gene>
<protein>
    <submittedName>
        <fullName evidence="7">Nitric oxide -responding transcriptional regulator Dnr (Crp/Fnr family)</fullName>
    </submittedName>
</protein>
<feature type="chain" id="PRO_5028320884" evidence="5">
    <location>
        <begin position="22"/>
        <end position="296"/>
    </location>
</feature>
<feature type="signal peptide" evidence="5">
    <location>
        <begin position="1"/>
        <end position="21"/>
    </location>
</feature>
<keyword evidence="5" id="KW-0732">Signal</keyword>
<dbReference type="EMBL" id="CACVAZ010000061">
    <property type="protein sequence ID" value="CAA6809902.1"/>
    <property type="molecule type" value="Genomic_DNA"/>
</dbReference>
<evidence type="ECO:0000256" key="4">
    <source>
        <dbReference type="ARBA" id="ARBA00023136"/>
    </source>
</evidence>
<name>A0A6S6SVC0_9BACT</name>
<organism evidence="7">
    <name type="scientific">uncultured Sulfurovum sp</name>
    <dbReference type="NCBI Taxonomy" id="269237"/>
    <lineage>
        <taxon>Bacteria</taxon>
        <taxon>Pseudomonadati</taxon>
        <taxon>Campylobacterota</taxon>
        <taxon>Epsilonproteobacteria</taxon>
        <taxon>Campylobacterales</taxon>
        <taxon>Sulfurovaceae</taxon>
        <taxon>Sulfurovum</taxon>
        <taxon>environmental samples</taxon>
    </lineage>
</organism>
<keyword evidence="4" id="KW-0472">Membrane</keyword>
<evidence type="ECO:0000256" key="3">
    <source>
        <dbReference type="ARBA" id="ARBA00022989"/>
    </source>
</evidence>